<evidence type="ECO:0000313" key="3">
    <source>
        <dbReference type="Proteomes" id="UP001610100"/>
    </source>
</evidence>
<name>A0ABW7N0A5_9FLAO</name>
<dbReference type="Proteomes" id="UP001610100">
    <property type="component" value="Unassembled WGS sequence"/>
</dbReference>
<proteinExistence type="predicted"/>
<feature type="signal peptide" evidence="1">
    <location>
        <begin position="1"/>
        <end position="19"/>
    </location>
</feature>
<organism evidence="2 3">
    <name type="scientific">Gaetbulibacter aestuarii</name>
    <dbReference type="NCBI Taxonomy" id="1502358"/>
    <lineage>
        <taxon>Bacteria</taxon>
        <taxon>Pseudomonadati</taxon>
        <taxon>Bacteroidota</taxon>
        <taxon>Flavobacteriia</taxon>
        <taxon>Flavobacteriales</taxon>
        <taxon>Flavobacteriaceae</taxon>
        <taxon>Gaetbulibacter</taxon>
    </lineage>
</organism>
<dbReference type="RefSeq" id="WP_344741354.1">
    <property type="nucleotide sequence ID" value="NZ_BAABAY010000002.1"/>
</dbReference>
<keyword evidence="1" id="KW-0732">Signal</keyword>
<protein>
    <submittedName>
        <fullName evidence="2">Uncharacterized protein</fullName>
    </submittedName>
</protein>
<evidence type="ECO:0000313" key="2">
    <source>
        <dbReference type="EMBL" id="MFH6772088.1"/>
    </source>
</evidence>
<comment type="caution">
    <text evidence="2">The sequence shown here is derived from an EMBL/GenBank/DDBJ whole genome shotgun (WGS) entry which is preliminary data.</text>
</comment>
<accession>A0ABW7N0A5</accession>
<reference evidence="2 3" key="1">
    <citation type="submission" date="2024-02" db="EMBL/GenBank/DDBJ databases">
        <title>A Gaetbulibacter species isolated from tidal flats and genomic insights of their niches.</title>
        <authorList>
            <person name="Ye Y."/>
        </authorList>
    </citation>
    <scope>NUCLEOTIDE SEQUENCE [LARGE SCALE GENOMIC DNA]</scope>
    <source>
        <strain evidence="2 3">KYW382</strain>
    </source>
</reference>
<dbReference type="EMBL" id="JBAWKB010000002">
    <property type="protein sequence ID" value="MFH6772088.1"/>
    <property type="molecule type" value="Genomic_DNA"/>
</dbReference>
<keyword evidence="3" id="KW-1185">Reference proteome</keyword>
<sequence length="149" mass="17426">MKKIVLIHVSILSFLLGHAQEKQMKQTDSVMPKENIQVNKEYDENGNLTRYDSIYSYSYSSSDKMNDSLKTVFERYFKNNHVMPDNFFDDFFKKDSISGRYNMEELFSQSFGQQQGEIKNIMKQVDSLQRLFFEDKGKAMPSVAPKTSN</sequence>
<feature type="chain" id="PRO_5046402197" evidence="1">
    <location>
        <begin position="20"/>
        <end position="149"/>
    </location>
</feature>
<gene>
    <name evidence="2" type="ORF">V8G58_09095</name>
</gene>
<evidence type="ECO:0000256" key="1">
    <source>
        <dbReference type="SAM" id="SignalP"/>
    </source>
</evidence>